<evidence type="ECO:0000256" key="10">
    <source>
        <dbReference type="SAM" id="Phobius"/>
    </source>
</evidence>
<feature type="domain" description="Histidine kinase/HSP90-like ATPase" evidence="11">
    <location>
        <begin position="338"/>
        <end position="428"/>
    </location>
</feature>
<keyword evidence="10" id="KW-0812">Transmembrane</keyword>
<dbReference type="PANTHER" id="PTHR24421">
    <property type="entry name" value="NITRATE/NITRITE SENSOR PROTEIN NARX-RELATED"/>
    <property type="match status" value="1"/>
</dbReference>
<evidence type="ECO:0000256" key="3">
    <source>
        <dbReference type="ARBA" id="ARBA00022553"/>
    </source>
</evidence>
<evidence type="ECO:0000256" key="6">
    <source>
        <dbReference type="ARBA" id="ARBA00022777"/>
    </source>
</evidence>
<keyword evidence="6 12" id="KW-0418">Kinase</keyword>
<feature type="transmembrane region" description="Helical" evidence="10">
    <location>
        <begin position="33"/>
        <end position="55"/>
    </location>
</feature>
<dbReference type="SMART" id="SM00387">
    <property type="entry name" value="HATPase_c"/>
    <property type="match status" value="1"/>
</dbReference>
<evidence type="ECO:0000313" key="12">
    <source>
        <dbReference type="EMBL" id="MBE1488196.1"/>
    </source>
</evidence>
<protein>
    <recommendedName>
        <fullName evidence="2">histidine kinase</fullName>
        <ecNumber evidence="2">2.7.13.3</ecNumber>
    </recommendedName>
</protein>
<dbReference type="Pfam" id="PF02518">
    <property type="entry name" value="HATPase_c"/>
    <property type="match status" value="1"/>
</dbReference>
<evidence type="ECO:0000256" key="2">
    <source>
        <dbReference type="ARBA" id="ARBA00012438"/>
    </source>
</evidence>
<dbReference type="EC" id="2.7.13.3" evidence="2"/>
<dbReference type="EMBL" id="JADBEB010000001">
    <property type="protein sequence ID" value="MBE1488196.1"/>
    <property type="molecule type" value="Genomic_DNA"/>
</dbReference>
<organism evidence="12 13">
    <name type="scientific">Plantactinospora soyae</name>
    <dbReference type="NCBI Taxonomy" id="1544732"/>
    <lineage>
        <taxon>Bacteria</taxon>
        <taxon>Bacillati</taxon>
        <taxon>Actinomycetota</taxon>
        <taxon>Actinomycetes</taxon>
        <taxon>Micromonosporales</taxon>
        <taxon>Micromonosporaceae</taxon>
        <taxon>Plantactinospora</taxon>
    </lineage>
</organism>
<dbReference type="GO" id="GO:0000155">
    <property type="term" value="F:phosphorelay sensor kinase activity"/>
    <property type="evidence" value="ECO:0007669"/>
    <property type="project" value="InterPro"/>
</dbReference>
<dbReference type="InterPro" id="IPR036890">
    <property type="entry name" value="HATPase_C_sf"/>
</dbReference>
<dbReference type="Pfam" id="PF07730">
    <property type="entry name" value="HisKA_3"/>
    <property type="match status" value="1"/>
</dbReference>
<gene>
    <name evidence="12" type="ORF">H4W31_003834</name>
</gene>
<dbReference type="PANTHER" id="PTHR24421:SF10">
    <property type="entry name" value="NITRATE_NITRITE SENSOR PROTEIN NARQ"/>
    <property type="match status" value="1"/>
</dbReference>
<dbReference type="Proteomes" id="UP000649753">
    <property type="component" value="Unassembled WGS sequence"/>
</dbReference>
<keyword evidence="10" id="KW-1133">Transmembrane helix</keyword>
<dbReference type="CDD" id="cd16917">
    <property type="entry name" value="HATPase_UhpB-NarQ-NarX-like"/>
    <property type="match status" value="1"/>
</dbReference>
<name>A0A927M7U8_9ACTN</name>
<dbReference type="InterPro" id="IPR003594">
    <property type="entry name" value="HATPase_dom"/>
</dbReference>
<dbReference type="GO" id="GO:0005524">
    <property type="term" value="F:ATP binding"/>
    <property type="evidence" value="ECO:0007669"/>
    <property type="project" value="UniProtKB-KW"/>
</dbReference>
<reference evidence="12" key="1">
    <citation type="submission" date="2020-10" db="EMBL/GenBank/DDBJ databases">
        <title>Sequencing the genomes of 1000 actinobacteria strains.</title>
        <authorList>
            <person name="Klenk H.-P."/>
        </authorList>
    </citation>
    <scope>NUCLEOTIDE SEQUENCE</scope>
    <source>
        <strain evidence="12">DSM 46832</strain>
    </source>
</reference>
<dbReference type="GO" id="GO:0046983">
    <property type="term" value="F:protein dimerization activity"/>
    <property type="evidence" value="ECO:0007669"/>
    <property type="project" value="InterPro"/>
</dbReference>
<keyword evidence="10" id="KW-0472">Membrane</keyword>
<feature type="transmembrane region" description="Helical" evidence="10">
    <location>
        <begin position="7"/>
        <end position="27"/>
    </location>
</feature>
<comment type="caution">
    <text evidence="12">The sequence shown here is derived from an EMBL/GenBank/DDBJ whole genome shotgun (WGS) entry which is preliminary data.</text>
</comment>
<evidence type="ECO:0000256" key="1">
    <source>
        <dbReference type="ARBA" id="ARBA00000085"/>
    </source>
</evidence>
<evidence type="ECO:0000313" key="13">
    <source>
        <dbReference type="Proteomes" id="UP000649753"/>
    </source>
</evidence>
<evidence type="ECO:0000256" key="9">
    <source>
        <dbReference type="SAM" id="MobiDB-lite"/>
    </source>
</evidence>
<feature type="compositionally biased region" description="Basic and acidic residues" evidence="9">
    <location>
        <begin position="84"/>
        <end position="100"/>
    </location>
</feature>
<evidence type="ECO:0000256" key="7">
    <source>
        <dbReference type="ARBA" id="ARBA00022840"/>
    </source>
</evidence>
<dbReference type="Pfam" id="PF13796">
    <property type="entry name" value="Sensor"/>
    <property type="match status" value="1"/>
</dbReference>
<dbReference type="Gene3D" id="3.30.565.10">
    <property type="entry name" value="Histidine kinase-like ATPase, C-terminal domain"/>
    <property type="match status" value="1"/>
</dbReference>
<evidence type="ECO:0000259" key="11">
    <source>
        <dbReference type="SMART" id="SM00387"/>
    </source>
</evidence>
<keyword evidence="8" id="KW-0902">Two-component regulatory system</keyword>
<feature type="transmembrane region" description="Helical" evidence="10">
    <location>
        <begin position="176"/>
        <end position="194"/>
    </location>
</feature>
<feature type="transmembrane region" description="Helical" evidence="10">
    <location>
        <begin position="131"/>
        <end position="156"/>
    </location>
</feature>
<dbReference type="SUPFAM" id="SSF55874">
    <property type="entry name" value="ATPase domain of HSP90 chaperone/DNA topoisomerase II/histidine kinase"/>
    <property type="match status" value="1"/>
</dbReference>
<dbReference type="InterPro" id="IPR025828">
    <property type="entry name" value="Put_sensor_dom"/>
</dbReference>
<dbReference type="GO" id="GO:0016020">
    <property type="term" value="C:membrane"/>
    <property type="evidence" value="ECO:0007669"/>
    <property type="project" value="InterPro"/>
</dbReference>
<dbReference type="AlphaFoldDB" id="A0A927M7U8"/>
<dbReference type="RefSeq" id="WP_192767909.1">
    <property type="nucleotide sequence ID" value="NZ_JADBEB010000001.1"/>
</dbReference>
<feature type="region of interest" description="Disordered" evidence="9">
    <location>
        <begin position="66"/>
        <end position="100"/>
    </location>
</feature>
<keyword evidence="5" id="KW-0547">Nucleotide-binding</keyword>
<keyword evidence="4" id="KW-0808">Transferase</keyword>
<dbReference type="InterPro" id="IPR050482">
    <property type="entry name" value="Sensor_HK_TwoCompSys"/>
</dbReference>
<keyword evidence="3" id="KW-0597">Phosphoprotein</keyword>
<sequence length="428" mass="44845">MRTATRAIRYLLGGGPTAIAALLALLAVATSAVLSLVGIGIPLLSWALSGVRSLAGAEQRRATRLLGPANSGRQPFDPVGSGREPSDPVGFERRWAPDRDRTGRPRLGMVLRDPGTCRDLLWLALHGTTGLPAAACCLALGLFAVAGLVTPLVWWIPPAEAPMTFVVPITDWPRALTLAPLVAIVSLAALRWAVPVAGVAVARAYHALLTPSVRSRLSARVAELTATRAGALDAHAAELRRIERDLHDGAQARLVAIAIQLAVAQRQRDAAPQIADQLVEKARAGVEDALAELHEVVRSVYPPILADRGLPGAIHALAAACPVPLTARIAPLDRLPAAVETAAYFVIAEALTNIAKHSAASRAGLWLTHENDRLVVRITDNGVGGADESRGTGLAGIRRRAAALDGYADVSSPPSGPTELRVELPCAS</sequence>
<proteinExistence type="predicted"/>
<comment type="catalytic activity">
    <reaction evidence="1">
        <text>ATP + protein L-histidine = ADP + protein N-phospho-L-histidine.</text>
        <dbReference type="EC" id="2.7.13.3"/>
    </reaction>
</comment>
<feature type="region of interest" description="Disordered" evidence="9">
    <location>
        <begin position="408"/>
        <end position="428"/>
    </location>
</feature>
<evidence type="ECO:0000256" key="5">
    <source>
        <dbReference type="ARBA" id="ARBA00022741"/>
    </source>
</evidence>
<dbReference type="InterPro" id="IPR011712">
    <property type="entry name" value="Sig_transdc_His_kin_sub3_dim/P"/>
</dbReference>
<accession>A0A927M7U8</accession>
<evidence type="ECO:0000256" key="8">
    <source>
        <dbReference type="ARBA" id="ARBA00023012"/>
    </source>
</evidence>
<keyword evidence="13" id="KW-1185">Reference proteome</keyword>
<evidence type="ECO:0000256" key="4">
    <source>
        <dbReference type="ARBA" id="ARBA00022679"/>
    </source>
</evidence>
<keyword evidence="7" id="KW-0067">ATP-binding</keyword>
<dbReference type="Gene3D" id="1.20.5.1930">
    <property type="match status" value="1"/>
</dbReference>